<sequence length="259" mass="30013">MEKYFISKGTEKKGPFSIEDLLKMEITEDYLIWKDGFEKWIPISELELLKPHIIKLPPELPITKNENIGFDFKKNLKLYGLVFIGLFILLFIFNGGFSDVHDLRKTYSSYEYRGTNYYGKYKTGLELRQNVAWYSFTRALILTSIFVLILYIRYSKKIPFISNIKINKPIFLQSLKLSGIWLLILWIVVFLIMGGYKNEYDLESSYGYGENAIYGGGTVIRKALVMTSFLISLGIALLALFFTYKNKIKNVNKGTNQTS</sequence>
<evidence type="ECO:0000259" key="2">
    <source>
        <dbReference type="Pfam" id="PF14237"/>
    </source>
</evidence>
<dbReference type="Pfam" id="PF14237">
    <property type="entry name" value="GYF_2"/>
    <property type="match status" value="1"/>
</dbReference>
<dbReference type="AlphaFoldDB" id="A0A383U380"/>
<keyword evidence="1" id="KW-0472">Membrane</keyword>
<name>A0A383U380_9FLAO</name>
<protein>
    <recommendedName>
        <fullName evidence="2">GYF domain-containing protein</fullName>
    </recommendedName>
</protein>
<keyword evidence="1" id="KW-1133">Transmembrane helix</keyword>
<accession>A0A383U380</accession>
<dbReference type="OrthoDB" id="9764015at2"/>
<dbReference type="EMBL" id="UNSC01000010">
    <property type="protein sequence ID" value="SZD74295.1"/>
    <property type="molecule type" value="Genomic_DNA"/>
</dbReference>
<evidence type="ECO:0000256" key="1">
    <source>
        <dbReference type="SAM" id="Phobius"/>
    </source>
</evidence>
<proteinExistence type="predicted"/>
<reference evidence="3 4" key="1">
    <citation type="submission" date="2018-09" db="EMBL/GenBank/DDBJ databases">
        <authorList>
            <consortium name="Pathogen Informatics"/>
        </authorList>
    </citation>
    <scope>NUCLEOTIDE SEQUENCE [LARGE SCALE GENOMIC DNA]</scope>
    <source>
        <strain evidence="3 4">OH-22767</strain>
    </source>
</reference>
<dbReference type="InterPro" id="IPR025640">
    <property type="entry name" value="GYF_2"/>
</dbReference>
<evidence type="ECO:0000313" key="3">
    <source>
        <dbReference type="EMBL" id="SZD74295.1"/>
    </source>
</evidence>
<keyword evidence="4" id="KW-1185">Reference proteome</keyword>
<feature type="transmembrane region" description="Helical" evidence="1">
    <location>
        <begin position="175"/>
        <end position="196"/>
    </location>
</feature>
<organism evidence="3 4">
    <name type="scientific">Candidatus Ornithobacterium hominis</name>
    <dbReference type="NCBI Taxonomy" id="2497989"/>
    <lineage>
        <taxon>Bacteria</taxon>
        <taxon>Pseudomonadati</taxon>
        <taxon>Bacteroidota</taxon>
        <taxon>Flavobacteriia</taxon>
        <taxon>Flavobacteriales</taxon>
        <taxon>Weeksellaceae</taxon>
        <taxon>Ornithobacterium</taxon>
    </lineage>
</organism>
<keyword evidence="1" id="KW-0812">Transmembrane</keyword>
<feature type="transmembrane region" description="Helical" evidence="1">
    <location>
        <begin position="223"/>
        <end position="244"/>
    </location>
</feature>
<feature type="transmembrane region" description="Helical" evidence="1">
    <location>
        <begin position="78"/>
        <end position="97"/>
    </location>
</feature>
<dbReference type="Proteomes" id="UP000262142">
    <property type="component" value="Unassembled WGS sequence"/>
</dbReference>
<evidence type="ECO:0000313" key="4">
    <source>
        <dbReference type="Proteomes" id="UP000262142"/>
    </source>
</evidence>
<dbReference type="RefSeq" id="WP_119059864.1">
    <property type="nucleotide sequence ID" value="NZ_UNSC01000010.1"/>
</dbReference>
<gene>
    <name evidence="3" type="ORF">SAMEA104719789_01721</name>
</gene>
<feature type="domain" description="GYF" evidence="2">
    <location>
        <begin position="4"/>
        <end position="47"/>
    </location>
</feature>
<feature type="transmembrane region" description="Helical" evidence="1">
    <location>
        <begin position="131"/>
        <end position="154"/>
    </location>
</feature>